<dbReference type="EMBL" id="JAOYFB010000037">
    <property type="protein sequence ID" value="KAK4025095.1"/>
    <property type="molecule type" value="Genomic_DNA"/>
</dbReference>
<evidence type="ECO:0000313" key="2">
    <source>
        <dbReference type="Proteomes" id="UP001234178"/>
    </source>
</evidence>
<evidence type="ECO:0000313" key="1">
    <source>
        <dbReference type="EMBL" id="KAK4025095.1"/>
    </source>
</evidence>
<accession>A0ABR0AIZ5</accession>
<keyword evidence="2" id="KW-1185">Reference proteome</keyword>
<proteinExistence type="predicted"/>
<dbReference type="Proteomes" id="UP001234178">
    <property type="component" value="Unassembled WGS sequence"/>
</dbReference>
<reference evidence="1 2" key="1">
    <citation type="journal article" date="2023" name="Nucleic Acids Res.">
        <title>The hologenome of Daphnia magna reveals possible DNA methylation and microbiome-mediated evolution of the host genome.</title>
        <authorList>
            <person name="Chaturvedi A."/>
            <person name="Li X."/>
            <person name="Dhandapani V."/>
            <person name="Marshall H."/>
            <person name="Kissane S."/>
            <person name="Cuenca-Cambronero M."/>
            <person name="Asole G."/>
            <person name="Calvet F."/>
            <person name="Ruiz-Romero M."/>
            <person name="Marangio P."/>
            <person name="Guigo R."/>
            <person name="Rago D."/>
            <person name="Mirbahai L."/>
            <person name="Eastwood N."/>
            <person name="Colbourne J.K."/>
            <person name="Zhou J."/>
            <person name="Mallon E."/>
            <person name="Orsini L."/>
        </authorList>
    </citation>
    <scope>NUCLEOTIDE SEQUENCE [LARGE SCALE GENOMIC DNA]</scope>
    <source>
        <strain evidence="1">LRV0_1</strain>
    </source>
</reference>
<organism evidence="1 2">
    <name type="scientific">Daphnia magna</name>
    <dbReference type="NCBI Taxonomy" id="35525"/>
    <lineage>
        <taxon>Eukaryota</taxon>
        <taxon>Metazoa</taxon>
        <taxon>Ecdysozoa</taxon>
        <taxon>Arthropoda</taxon>
        <taxon>Crustacea</taxon>
        <taxon>Branchiopoda</taxon>
        <taxon>Diplostraca</taxon>
        <taxon>Cladocera</taxon>
        <taxon>Anomopoda</taxon>
        <taxon>Daphniidae</taxon>
        <taxon>Daphnia</taxon>
    </lineage>
</organism>
<protein>
    <submittedName>
        <fullName evidence="1">Uncharacterized protein</fullName>
    </submittedName>
</protein>
<comment type="caution">
    <text evidence="1">The sequence shown here is derived from an EMBL/GenBank/DDBJ whole genome shotgun (WGS) entry which is preliminary data.</text>
</comment>
<sequence>MSPYTLDQDTYAHILVHREKKLCAAQAQTRTEYTVRAVECTRDSTAKMEWMTLSVGLERQRGGADETSHFSCPILFSFRKGVEPVIHTINNSLKD</sequence>
<name>A0ABR0AIZ5_9CRUS</name>
<gene>
    <name evidence="1" type="ORF">OUZ56_010598</name>
</gene>